<dbReference type="PANTHER" id="PTHR23028">
    <property type="entry name" value="ACETYLTRANSFERASE"/>
    <property type="match status" value="1"/>
</dbReference>
<dbReference type="InterPro" id="IPR002656">
    <property type="entry name" value="Acyl_transf_3_dom"/>
</dbReference>
<dbReference type="PANTHER" id="PTHR23028:SF53">
    <property type="entry name" value="ACYL_TRANSF_3 DOMAIN-CONTAINING PROTEIN"/>
    <property type="match status" value="1"/>
</dbReference>
<feature type="transmembrane region" description="Helical" evidence="3">
    <location>
        <begin position="245"/>
        <end position="262"/>
    </location>
</feature>
<comment type="caution">
    <text evidence="5">The sequence shown here is derived from an EMBL/GenBank/DDBJ whole genome shotgun (WGS) entry which is preliminary data.</text>
</comment>
<feature type="transmembrane region" description="Helical" evidence="3">
    <location>
        <begin position="221"/>
        <end position="239"/>
    </location>
</feature>
<dbReference type="AlphaFoldDB" id="A0A5D0CPE9"/>
<feature type="transmembrane region" description="Helical" evidence="3">
    <location>
        <begin position="173"/>
        <end position="189"/>
    </location>
</feature>
<evidence type="ECO:0000313" key="6">
    <source>
        <dbReference type="Proteomes" id="UP000325218"/>
    </source>
</evidence>
<evidence type="ECO:0000256" key="2">
    <source>
        <dbReference type="ARBA" id="ARBA00007400"/>
    </source>
</evidence>
<accession>A0A5D0CPE9</accession>
<feature type="transmembrane region" description="Helical" evidence="3">
    <location>
        <begin position="282"/>
        <end position="300"/>
    </location>
</feature>
<dbReference type="GO" id="GO:0016747">
    <property type="term" value="F:acyltransferase activity, transferring groups other than amino-acyl groups"/>
    <property type="evidence" value="ECO:0007669"/>
    <property type="project" value="InterPro"/>
</dbReference>
<dbReference type="RefSeq" id="WP_420819702.1">
    <property type="nucleotide sequence ID" value="NZ_VSDO01000003.1"/>
</dbReference>
<evidence type="ECO:0000256" key="3">
    <source>
        <dbReference type="SAM" id="Phobius"/>
    </source>
</evidence>
<evidence type="ECO:0000313" key="5">
    <source>
        <dbReference type="EMBL" id="TYA11803.1"/>
    </source>
</evidence>
<keyword evidence="5" id="KW-0808">Transferase</keyword>
<proteinExistence type="inferred from homology"/>
<keyword evidence="6" id="KW-1185">Reference proteome</keyword>
<dbReference type="GO" id="GO:0016020">
    <property type="term" value="C:membrane"/>
    <property type="evidence" value="ECO:0007669"/>
    <property type="project" value="TreeGrafter"/>
</dbReference>
<evidence type="ECO:0000256" key="1">
    <source>
        <dbReference type="ARBA" id="ARBA00004370"/>
    </source>
</evidence>
<keyword evidence="3" id="KW-1133">Transmembrane helix</keyword>
<feature type="domain" description="Acyltransferase 3" evidence="4">
    <location>
        <begin position="11"/>
        <end position="323"/>
    </location>
</feature>
<evidence type="ECO:0000259" key="4">
    <source>
        <dbReference type="Pfam" id="PF01757"/>
    </source>
</evidence>
<feature type="transmembrane region" description="Helical" evidence="3">
    <location>
        <begin position="195"/>
        <end position="214"/>
    </location>
</feature>
<dbReference type="GO" id="GO:0000271">
    <property type="term" value="P:polysaccharide biosynthetic process"/>
    <property type="evidence" value="ECO:0007669"/>
    <property type="project" value="TreeGrafter"/>
</dbReference>
<feature type="transmembrane region" description="Helical" evidence="3">
    <location>
        <begin position="90"/>
        <end position="108"/>
    </location>
</feature>
<keyword evidence="3" id="KW-0812">Transmembrane</keyword>
<feature type="transmembrane region" description="Helical" evidence="3">
    <location>
        <begin position="15"/>
        <end position="33"/>
    </location>
</feature>
<dbReference type="EMBL" id="VSDO01000003">
    <property type="protein sequence ID" value="TYA11803.1"/>
    <property type="molecule type" value="Genomic_DNA"/>
</dbReference>
<reference evidence="5 6" key="1">
    <citation type="submission" date="2019-08" db="EMBL/GenBank/DDBJ databases">
        <title>Genome sequencing of Paenibacillus faecis DSM 23593(T).</title>
        <authorList>
            <person name="Kook J.-K."/>
            <person name="Park S.-N."/>
            <person name="Lim Y.K."/>
        </authorList>
    </citation>
    <scope>NUCLEOTIDE SEQUENCE [LARGE SCALE GENOMIC DNA]</scope>
    <source>
        <strain evidence="5 6">DSM 23593</strain>
    </source>
</reference>
<keyword evidence="5" id="KW-0012">Acyltransferase</keyword>
<feature type="transmembrane region" description="Helical" evidence="3">
    <location>
        <begin position="148"/>
        <end position="166"/>
    </location>
</feature>
<protein>
    <submittedName>
        <fullName evidence="5">Acyltransferase</fullName>
    </submittedName>
</protein>
<name>A0A5D0CPE9_9BACL</name>
<keyword evidence="3" id="KW-0472">Membrane</keyword>
<dbReference type="Pfam" id="PF01757">
    <property type="entry name" value="Acyl_transf_3"/>
    <property type="match status" value="1"/>
</dbReference>
<feature type="transmembrane region" description="Helical" evidence="3">
    <location>
        <begin position="306"/>
        <end position="327"/>
    </location>
</feature>
<comment type="similarity">
    <text evidence="2">Belongs to the acyltransferase 3 family.</text>
</comment>
<comment type="subcellular location">
    <subcellularLocation>
        <location evidence="1">Membrane</location>
    </subcellularLocation>
</comment>
<feature type="transmembrane region" description="Helical" evidence="3">
    <location>
        <begin position="120"/>
        <end position="142"/>
    </location>
</feature>
<organism evidence="5 6">
    <name type="scientific">Paenibacillus faecis</name>
    <dbReference type="NCBI Taxonomy" id="862114"/>
    <lineage>
        <taxon>Bacteria</taxon>
        <taxon>Bacillati</taxon>
        <taxon>Bacillota</taxon>
        <taxon>Bacilli</taxon>
        <taxon>Bacillales</taxon>
        <taxon>Paenibacillaceae</taxon>
        <taxon>Paenibacillus</taxon>
    </lineage>
</organism>
<gene>
    <name evidence="5" type="ORF">FRY98_13690</name>
</gene>
<dbReference type="InterPro" id="IPR050879">
    <property type="entry name" value="Acyltransferase_3"/>
</dbReference>
<feature type="transmembrane region" description="Helical" evidence="3">
    <location>
        <begin position="45"/>
        <end position="70"/>
    </location>
</feature>
<sequence>MINITQKERIFYLDFIRAISIILVIIYHFNGFINERNLLGDNKLPINLGNTIGLGEIGVALFFLISGAALMHRYSGNFSTKNFFFKRFLGIYPLFWITYVLTFLYLFYRNKTINHSSPNWTILFSILGIDVYMGNVLTISNFALIGEWFLGCIILIYLFFPLLRYIMIKKPHTLLILTIVYYVIIIQFYDFKTPIHMNFITRIPEFIFGMYLMTYCQKVKTYHFSIALIISIVILSLPIDMNRMYRVTIIGISFFCVLRYIADLIKNNKLKSFVAFISKYSYAIFLVHHLILMLIIDHFYGKVLTYSEVFCVFLITCTVISVISVYLSKFSNKVVDMFLS</sequence>
<dbReference type="Proteomes" id="UP000325218">
    <property type="component" value="Unassembled WGS sequence"/>
</dbReference>